<sequence>MHSIVYHILGAGNPLEPHNHKSRARLDAVLTMPENATAILYGRQQPDMKASEAEHGLHYLQTQNNHIANLITLNDRPKSTSETMKILCDYIEDSYQLNRQKPAHGFKAQEVIVTNGPYMPRTRYLLKKQWQRLHPDIPWQDAKAHVTFLSVGGTFVPYWKQHGPLAILQWLANPVGYEFFAWIKALRDPFDEKLNQNRKWSQRLSKLFQR</sequence>
<comment type="caution">
    <text evidence="1">The sequence shown here is derived from an EMBL/GenBank/DDBJ whole genome shotgun (WGS) entry which is preliminary data.</text>
</comment>
<protein>
    <submittedName>
        <fullName evidence="1">Uncharacterized protein</fullName>
    </submittedName>
</protein>
<dbReference type="Proteomes" id="UP000320948">
    <property type="component" value="Unassembled WGS sequence"/>
</dbReference>
<dbReference type="AlphaFoldDB" id="A0A6N4QZT6"/>
<organism evidence="1 2">
    <name type="scientific">Blastochloris viridis</name>
    <name type="common">Rhodopseudomonas viridis</name>
    <dbReference type="NCBI Taxonomy" id="1079"/>
    <lineage>
        <taxon>Bacteria</taxon>
        <taxon>Pseudomonadati</taxon>
        <taxon>Pseudomonadota</taxon>
        <taxon>Alphaproteobacteria</taxon>
        <taxon>Hyphomicrobiales</taxon>
        <taxon>Blastochloridaceae</taxon>
        <taxon>Blastochloris</taxon>
    </lineage>
</organism>
<dbReference type="EMBL" id="VAFM01000002">
    <property type="protein sequence ID" value="TKW60748.1"/>
    <property type="molecule type" value="Genomic_DNA"/>
</dbReference>
<proteinExistence type="predicted"/>
<gene>
    <name evidence="1" type="ORF">DI628_07590</name>
</gene>
<reference evidence="1 2" key="1">
    <citation type="journal article" date="2017" name="Nat. Commun.">
        <title>In situ click chemistry generation of cyclooxygenase-2 inhibitors.</title>
        <authorList>
            <person name="Bhardwaj A."/>
            <person name="Kaur J."/>
            <person name="Wuest M."/>
            <person name="Wuest F."/>
        </authorList>
    </citation>
    <scope>NUCLEOTIDE SEQUENCE [LARGE SCALE GENOMIC DNA]</scope>
    <source>
        <strain evidence="1">S2_018_000_R2_106</strain>
    </source>
</reference>
<evidence type="ECO:0000313" key="1">
    <source>
        <dbReference type="EMBL" id="TKW60748.1"/>
    </source>
</evidence>
<name>A0A6N4QZT6_BLAVI</name>
<evidence type="ECO:0000313" key="2">
    <source>
        <dbReference type="Proteomes" id="UP000320948"/>
    </source>
</evidence>
<accession>A0A6N4QZT6</accession>